<dbReference type="AlphaFoldDB" id="A0A0K1Q5Y1"/>
<evidence type="ECO:0000259" key="6">
    <source>
        <dbReference type="Pfam" id="PF04932"/>
    </source>
</evidence>
<evidence type="ECO:0000256" key="2">
    <source>
        <dbReference type="ARBA" id="ARBA00022692"/>
    </source>
</evidence>
<keyword evidence="8" id="KW-1185">Reference proteome</keyword>
<feature type="transmembrane region" description="Helical" evidence="5">
    <location>
        <begin position="142"/>
        <end position="160"/>
    </location>
</feature>
<reference evidence="7 8" key="1">
    <citation type="submission" date="2015-08" db="EMBL/GenBank/DDBJ databases">
        <authorList>
            <person name="Babu N.S."/>
            <person name="Beckwith C.J."/>
            <person name="Beseler K.G."/>
            <person name="Brison A."/>
            <person name="Carone J.V."/>
            <person name="Caskin T.P."/>
            <person name="Diamond M."/>
            <person name="Durham M.E."/>
            <person name="Foxe J.M."/>
            <person name="Go M."/>
            <person name="Henderson B.A."/>
            <person name="Jones I.B."/>
            <person name="McGettigan J.A."/>
            <person name="Micheletti S.J."/>
            <person name="Nasrallah M.E."/>
            <person name="Ortiz D."/>
            <person name="Piller C.R."/>
            <person name="Privatt S.R."/>
            <person name="Schneider S.L."/>
            <person name="Sharp S."/>
            <person name="Smith T.C."/>
            <person name="Stanton J.D."/>
            <person name="Ullery H.E."/>
            <person name="Wilson R.J."/>
            <person name="Serrano M.G."/>
            <person name="Buck G."/>
            <person name="Lee V."/>
            <person name="Wang Y."/>
            <person name="Carvalho R."/>
            <person name="Voegtly L."/>
            <person name="Shi R."/>
            <person name="Duckworth R."/>
            <person name="Johnson A."/>
            <person name="Loviza R."/>
            <person name="Walstead R."/>
            <person name="Shah Z."/>
            <person name="Kiflezghi M."/>
            <person name="Wade K."/>
            <person name="Ball S.L."/>
            <person name="Bradley K.W."/>
            <person name="Asai D.J."/>
            <person name="Bowman C.A."/>
            <person name="Russell D.A."/>
            <person name="Pope W.H."/>
            <person name="Jacobs-Sera D."/>
            <person name="Hendrix R.W."/>
            <person name="Hatfull G.F."/>
        </authorList>
    </citation>
    <scope>NUCLEOTIDE SEQUENCE [LARGE SCALE GENOMIC DNA]</scope>
    <source>
        <strain evidence="7 8">DSM 27648</strain>
    </source>
</reference>
<name>A0A0K1Q5Y1_9BACT</name>
<dbReference type="KEGG" id="llu:AKJ09_07802"/>
<dbReference type="InterPro" id="IPR011990">
    <property type="entry name" value="TPR-like_helical_dom_sf"/>
</dbReference>
<organism evidence="7 8">
    <name type="scientific">Labilithrix luteola</name>
    <dbReference type="NCBI Taxonomy" id="1391654"/>
    <lineage>
        <taxon>Bacteria</taxon>
        <taxon>Pseudomonadati</taxon>
        <taxon>Myxococcota</taxon>
        <taxon>Polyangia</taxon>
        <taxon>Polyangiales</taxon>
        <taxon>Labilitrichaceae</taxon>
        <taxon>Labilithrix</taxon>
    </lineage>
</organism>
<evidence type="ECO:0000256" key="4">
    <source>
        <dbReference type="ARBA" id="ARBA00023136"/>
    </source>
</evidence>
<feature type="transmembrane region" description="Helical" evidence="5">
    <location>
        <begin position="267"/>
        <end position="283"/>
    </location>
</feature>
<evidence type="ECO:0000256" key="1">
    <source>
        <dbReference type="ARBA" id="ARBA00004141"/>
    </source>
</evidence>
<dbReference type="InterPro" id="IPR007016">
    <property type="entry name" value="O-antigen_ligase-rel_domated"/>
</dbReference>
<evidence type="ECO:0000313" key="7">
    <source>
        <dbReference type="EMBL" id="AKV01139.1"/>
    </source>
</evidence>
<comment type="subcellular location">
    <subcellularLocation>
        <location evidence="1">Membrane</location>
        <topology evidence="1">Multi-pass membrane protein</topology>
    </subcellularLocation>
</comment>
<dbReference type="PANTHER" id="PTHR37422:SF13">
    <property type="entry name" value="LIPOPOLYSACCHARIDE BIOSYNTHESIS PROTEIN PA4999-RELATED"/>
    <property type="match status" value="1"/>
</dbReference>
<keyword evidence="2 5" id="KW-0812">Transmembrane</keyword>
<dbReference type="SUPFAM" id="SSF48452">
    <property type="entry name" value="TPR-like"/>
    <property type="match status" value="1"/>
</dbReference>
<accession>A0A0K1Q5Y1</accession>
<evidence type="ECO:0000313" key="8">
    <source>
        <dbReference type="Proteomes" id="UP000064967"/>
    </source>
</evidence>
<feature type="transmembrane region" description="Helical" evidence="5">
    <location>
        <begin position="295"/>
        <end position="313"/>
    </location>
</feature>
<feature type="transmembrane region" description="Helical" evidence="5">
    <location>
        <begin position="167"/>
        <end position="189"/>
    </location>
</feature>
<dbReference type="GO" id="GO:0016020">
    <property type="term" value="C:membrane"/>
    <property type="evidence" value="ECO:0007669"/>
    <property type="project" value="UniProtKB-SubCell"/>
</dbReference>
<dbReference type="STRING" id="1391654.AKJ09_07802"/>
<dbReference type="PANTHER" id="PTHR37422">
    <property type="entry name" value="TEICHURONIC ACID BIOSYNTHESIS PROTEIN TUAE"/>
    <property type="match status" value="1"/>
</dbReference>
<gene>
    <name evidence="7" type="ORF">AKJ09_07802</name>
</gene>
<evidence type="ECO:0000256" key="5">
    <source>
        <dbReference type="SAM" id="Phobius"/>
    </source>
</evidence>
<evidence type="ECO:0000256" key="3">
    <source>
        <dbReference type="ARBA" id="ARBA00022989"/>
    </source>
</evidence>
<feature type="transmembrane region" description="Helical" evidence="5">
    <location>
        <begin position="40"/>
        <end position="67"/>
    </location>
</feature>
<sequence length="860" mass="91416">MTARDIHGDGIMPAVMPSVDETRAITVGKWLLAFVVPASALAVGSLLSSVLAAMTVVAAISCGLLWTTPPHRTSRASRWIVVALCIFIGATLLQCIPLPATVVRVVAPANADIWDRALSPFREPGPAWHSISVAPPATRIELLRGLFYACMFLGALRIVGLEGGSTFLVRLLVASTIAVALSALAHPAVNATKVFGIYSPRDIYAYAPGHYGPLLNTNHLCAYLNIGACLALGAALSPRPSSPRALAIGAAVLLTATSVWAGSRGGTASLLLGIALTGCLAAYTRRRFSSSSVEAIMSVVVVVSAAGLVAFGLSDFAREDLASRDFSKLEMARNALRLVGLAPTVGFGRGSFETVFPVVTEGHAYVTFTHPENVVVQWCTEWGVPTAIAGSAALYAALRPRNLLHAARPEVGAWAALVAVTLHDLVDYHLEVPGIVAALCVCMALVVGSSSSTKGRSSPVVFGGALRPIAMAAAAFASCLAVVNMVNIPRVVADDRIAFSTTVLDQSLASDVYRSNLRSAMLRFPAEPFLPLMGAVRAQVTGSESVVPWIGRALERSPHLGRAHLVLARSLSARQRAQARLEYRLAVSSEPGLKDAVLAEALPLVSNFDDALELVPEGSEGSDFLEALVGRIAARLPSTVERLDRELELRDPSARGPLVRRLRAALSDAVNEHPWSDASLFHTAYEDAQRLAAKESNRCESQVLVASLRIAAGEVTPALDDLERASDGVTERTACLRTLVQLSIDNHQRRRAESGVERLQRAGCGGPADCRELYGWCAVQEERLGNNAKALSMYQRASEVAPDDDALLERIGALASKSGMSTAAIDAYAKLAKRHPSDPHWQSLMNEVSVRLNARLAEPR</sequence>
<proteinExistence type="predicted"/>
<dbReference type="Proteomes" id="UP000064967">
    <property type="component" value="Chromosome"/>
</dbReference>
<protein>
    <submittedName>
        <fullName evidence="7">O-antigen polymerase family protein</fullName>
    </submittedName>
</protein>
<keyword evidence="4 5" id="KW-0472">Membrane</keyword>
<dbReference type="Gene3D" id="1.25.40.10">
    <property type="entry name" value="Tetratricopeptide repeat domain"/>
    <property type="match status" value="1"/>
</dbReference>
<feature type="transmembrane region" description="Helical" evidence="5">
    <location>
        <begin position="79"/>
        <end position="100"/>
    </location>
</feature>
<dbReference type="Pfam" id="PF04932">
    <property type="entry name" value="Wzy_C"/>
    <property type="match status" value="1"/>
</dbReference>
<dbReference type="InterPro" id="IPR051533">
    <property type="entry name" value="WaaL-like"/>
</dbReference>
<keyword evidence="3 5" id="KW-1133">Transmembrane helix</keyword>
<feature type="domain" description="O-antigen ligase-related" evidence="6">
    <location>
        <begin position="250"/>
        <end position="388"/>
    </location>
</feature>
<dbReference type="EMBL" id="CP012333">
    <property type="protein sequence ID" value="AKV01139.1"/>
    <property type="molecule type" value="Genomic_DNA"/>
</dbReference>